<dbReference type="PANTHER" id="PTHR30501:SF2">
    <property type="entry name" value="UPF0597 PROTEIN YHAM"/>
    <property type="match status" value="1"/>
</dbReference>
<dbReference type="InterPro" id="IPR005130">
    <property type="entry name" value="Ser_deHydtase-like_asu"/>
</dbReference>
<protein>
    <recommendedName>
        <fullName evidence="1">Serine dehydratase-like alpha subunit domain-containing protein</fullName>
    </recommendedName>
</protein>
<comment type="caution">
    <text evidence="2">The sequence shown here is derived from an EMBL/GenBank/DDBJ whole genome shotgun (WGS) entry which is preliminary data.</text>
</comment>
<gene>
    <name evidence="2" type="ORF">E4T88_16670</name>
</gene>
<dbReference type="GO" id="GO:0080146">
    <property type="term" value="F:L-cysteine desulfhydrase activity"/>
    <property type="evidence" value="ECO:0007669"/>
    <property type="project" value="TreeGrafter"/>
</dbReference>
<dbReference type="PANTHER" id="PTHR30501">
    <property type="entry name" value="UPF0597 PROTEIN YHAM"/>
    <property type="match status" value="1"/>
</dbReference>
<dbReference type="OrthoDB" id="41906at2"/>
<sequence>MNTWGGFGEYIALCGCVIAATGSGCGIVHLMGGKYEQVSYAVKNMIANLTGMICDGAKPSCSMKLASGVSTALLSATLAMEQKVVTSIEGIIEDDVDQCILNLVRIGAQGMQEADRLILDIMTNKR</sequence>
<dbReference type="GO" id="GO:0019450">
    <property type="term" value="P:L-cysteine catabolic process to pyruvate"/>
    <property type="evidence" value="ECO:0007669"/>
    <property type="project" value="TreeGrafter"/>
</dbReference>
<dbReference type="EMBL" id="SPPK01000008">
    <property type="protein sequence ID" value="TFU86919.1"/>
    <property type="molecule type" value="Genomic_DNA"/>
</dbReference>
<dbReference type="Proteomes" id="UP000298285">
    <property type="component" value="Unassembled WGS sequence"/>
</dbReference>
<reference evidence="2 3" key="1">
    <citation type="submission" date="2019-03" db="EMBL/GenBank/DDBJ databases">
        <title>Diversity of the mouse oral microbiome.</title>
        <authorList>
            <person name="Joseph S."/>
            <person name="Aduse-Opoku J."/>
            <person name="Curtis M."/>
            <person name="Wade W."/>
            <person name="Hashim A."/>
        </authorList>
    </citation>
    <scope>NUCLEOTIDE SEQUENCE [LARGE SCALE GENOMIC DNA]</scope>
    <source>
        <strain evidence="2 3">P11</strain>
    </source>
</reference>
<feature type="domain" description="Serine dehydratase-like alpha subunit" evidence="1">
    <location>
        <begin position="12"/>
        <end position="119"/>
    </location>
</feature>
<evidence type="ECO:0000313" key="2">
    <source>
        <dbReference type="EMBL" id="TFU86919.1"/>
    </source>
</evidence>
<evidence type="ECO:0000259" key="1">
    <source>
        <dbReference type="Pfam" id="PF03313"/>
    </source>
</evidence>
<dbReference type="InterPro" id="IPR021144">
    <property type="entry name" value="UPF0597"/>
</dbReference>
<accession>A0A4Y9IJH8</accession>
<dbReference type="AlphaFoldDB" id="A0A4Y9IJH8"/>
<name>A0A4Y9IJH8_9BACT</name>
<organism evidence="2 3">
    <name type="scientific">Dysgonomonas mossii</name>
    <dbReference type="NCBI Taxonomy" id="163665"/>
    <lineage>
        <taxon>Bacteria</taxon>
        <taxon>Pseudomonadati</taxon>
        <taxon>Bacteroidota</taxon>
        <taxon>Bacteroidia</taxon>
        <taxon>Bacteroidales</taxon>
        <taxon>Dysgonomonadaceae</taxon>
        <taxon>Dysgonomonas</taxon>
    </lineage>
</organism>
<evidence type="ECO:0000313" key="3">
    <source>
        <dbReference type="Proteomes" id="UP000298285"/>
    </source>
</evidence>
<dbReference type="Pfam" id="PF03313">
    <property type="entry name" value="SDH_alpha"/>
    <property type="match status" value="1"/>
</dbReference>
<proteinExistence type="predicted"/>